<dbReference type="PANTHER" id="PTHR37299:SF1">
    <property type="entry name" value="STAGE 0 SPORULATION PROTEIN A HOMOLOG"/>
    <property type="match status" value="1"/>
</dbReference>
<dbReference type="SUPFAM" id="SSF52172">
    <property type="entry name" value="CheY-like"/>
    <property type="match status" value="1"/>
</dbReference>
<keyword evidence="7" id="KW-1185">Reference proteome</keyword>
<evidence type="ECO:0000259" key="4">
    <source>
        <dbReference type="PROSITE" id="PS50110"/>
    </source>
</evidence>
<dbReference type="Pfam" id="PF00072">
    <property type="entry name" value="Response_reg"/>
    <property type="match status" value="1"/>
</dbReference>
<dbReference type="GO" id="GO:0003677">
    <property type="term" value="F:DNA binding"/>
    <property type="evidence" value="ECO:0007669"/>
    <property type="project" value="UniProtKB-KW"/>
</dbReference>
<evidence type="ECO:0000256" key="1">
    <source>
        <dbReference type="ARBA" id="ARBA00018672"/>
    </source>
</evidence>
<evidence type="ECO:0000259" key="5">
    <source>
        <dbReference type="PROSITE" id="PS50930"/>
    </source>
</evidence>
<gene>
    <name evidence="6" type="ORF">ABID24_001813</name>
</gene>
<dbReference type="EMBL" id="JBEPMJ010000012">
    <property type="protein sequence ID" value="MET3750561.1"/>
    <property type="molecule type" value="Genomic_DNA"/>
</dbReference>
<name>A0ABV2M284_9FIRM</name>
<evidence type="ECO:0000313" key="6">
    <source>
        <dbReference type="EMBL" id="MET3750561.1"/>
    </source>
</evidence>
<dbReference type="Gene3D" id="3.40.50.2300">
    <property type="match status" value="1"/>
</dbReference>
<feature type="domain" description="HTH LytTR-type" evidence="5">
    <location>
        <begin position="133"/>
        <end position="234"/>
    </location>
</feature>
<dbReference type="InterPro" id="IPR007492">
    <property type="entry name" value="LytTR_DNA-bd_dom"/>
</dbReference>
<evidence type="ECO:0000256" key="3">
    <source>
        <dbReference type="PROSITE-ProRule" id="PRU00169"/>
    </source>
</evidence>
<dbReference type="PROSITE" id="PS50930">
    <property type="entry name" value="HTH_LYTTR"/>
    <property type="match status" value="1"/>
</dbReference>
<keyword evidence="3" id="KW-0597">Phosphoprotein</keyword>
<dbReference type="SMART" id="SM00850">
    <property type="entry name" value="LytTR"/>
    <property type="match status" value="1"/>
</dbReference>
<dbReference type="Proteomes" id="UP001549106">
    <property type="component" value="Unassembled WGS sequence"/>
</dbReference>
<dbReference type="InterPro" id="IPR046947">
    <property type="entry name" value="LytR-like"/>
</dbReference>
<sequence length="239" mass="28357">MMVNIAVCDDDTQFAAELENRILSYGKQKAVSLDTEVFSDGDSILQAILNGGQYDLVYMDIEMGNRNGISTVREIKKISPETMVIYVTFHEVYFTQMFETEPFRYLGKPLEEEQFNRYLEQALKRLRERLCYYTYTTGHSTCRVPVRDIFYFESRRRKIILHGKDCTDIFYGRLGEIQKELEKGGRPFIRIHQSYLVNPYEINRYYPDRVEMVGKMLLPISESRQREVKEKFHSFLREL</sequence>
<reference evidence="6 7" key="1">
    <citation type="submission" date="2024-06" db="EMBL/GenBank/DDBJ databases">
        <title>Genomic Encyclopedia of Type Strains, Phase IV (KMG-IV): sequencing the most valuable type-strain genomes for metagenomic binning, comparative biology and taxonomic classification.</title>
        <authorList>
            <person name="Goeker M."/>
        </authorList>
    </citation>
    <scope>NUCLEOTIDE SEQUENCE [LARGE SCALE GENOMIC DNA]</scope>
    <source>
        <strain evidence="6 7">DSM 29492</strain>
    </source>
</reference>
<organism evidence="6 7">
    <name type="scientific">Blautia caecimuris</name>
    <dbReference type="NCBI Taxonomy" id="1796615"/>
    <lineage>
        <taxon>Bacteria</taxon>
        <taxon>Bacillati</taxon>
        <taxon>Bacillota</taxon>
        <taxon>Clostridia</taxon>
        <taxon>Lachnospirales</taxon>
        <taxon>Lachnospiraceae</taxon>
        <taxon>Blautia</taxon>
    </lineage>
</organism>
<dbReference type="InterPro" id="IPR011006">
    <property type="entry name" value="CheY-like_superfamily"/>
</dbReference>
<dbReference type="Pfam" id="PF04397">
    <property type="entry name" value="LytTR"/>
    <property type="match status" value="1"/>
</dbReference>
<comment type="caution">
    <text evidence="6">The sequence shown here is derived from an EMBL/GenBank/DDBJ whole genome shotgun (WGS) entry which is preliminary data.</text>
</comment>
<feature type="modified residue" description="4-aspartylphosphate" evidence="3">
    <location>
        <position position="60"/>
    </location>
</feature>
<dbReference type="Gene3D" id="2.40.50.1020">
    <property type="entry name" value="LytTr DNA-binding domain"/>
    <property type="match status" value="1"/>
</dbReference>
<feature type="domain" description="Response regulatory" evidence="4">
    <location>
        <begin position="4"/>
        <end position="123"/>
    </location>
</feature>
<dbReference type="SMART" id="SM00448">
    <property type="entry name" value="REC"/>
    <property type="match status" value="1"/>
</dbReference>
<evidence type="ECO:0000313" key="7">
    <source>
        <dbReference type="Proteomes" id="UP001549106"/>
    </source>
</evidence>
<dbReference type="PROSITE" id="PS50110">
    <property type="entry name" value="RESPONSE_REGULATORY"/>
    <property type="match status" value="1"/>
</dbReference>
<dbReference type="InterPro" id="IPR001789">
    <property type="entry name" value="Sig_transdc_resp-reg_receiver"/>
</dbReference>
<evidence type="ECO:0000256" key="2">
    <source>
        <dbReference type="ARBA" id="ARBA00024867"/>
    </source>
</evidence>
<protein>
    <recommendedName>
        <fullName evidence="1">Stage 0 sporulation protein A homolog</fullName>
    </recommendedName>
</protein>
<proteinExistence type="predicted"/>
<keyword evidence="6" id="KW-0238">DNA-binding</keyword>
<accession>A0ABV2M284</accession>
<comment type="function">
    <text evidence="2">May play the central regulatory role in sporulation. It may be an element of the effector pathway responsible for the activation of sporulation genes in response to nutritional stress. Spo0A may act in concert with spo0H (a sigma factor) to control the expression of some genes that are critical to the sporulation process.</text>
</comment>
<dbReference type="PANTHER" id="PTHR37299">
    <property type="entry name" value="TRANSCRIPTIONAL REGULATOR-RELATED"/>
    <property type="match status" value="1"/>
</dbReference>